<organism evidence="1 2">
    <name type="scientific">Methylocapsa palsarum</name>
    <dbReference type="NCBI Taxonomy" id="1612308"/>
    <lineage>
        <taxon>Bacteria</taxon>
        <taxon>Pseudomonadati</taxon>
        <taxon>Pseudomonadota</taxon>
        <taxon>Alphaproteobacteria</taxon>
        <taxon>Hyphomicrobiales</taxon>
        <taxon>Beijerinckiaceae</taxon>
        <taxon>Methylocapsa</taxon>
    </lineage>
</organism>
<dbReference type="EMBL" id="FOSN01000014">
    <property type="protein sequence ID" value="SFK66502.1"/>
    <property type="molecule type" value="Genomic_DNA"/>
</dbReference>
<dbReference type="Proteomes" id="UP000198755">
    <property type="component" value="Unassembled WGS sequence"/>
</dbReference>
<dbReference type="STRING" id="1612308.SAMN05444581_11446"/>
<dbReference type="OrthoDB" id="7507446at2"/>
<proteinExistence type="predicted"/>
<evidence type="ECO:0000313" key="2">
    <source>
        <dbReference type="Proteomes" id="UP000198755"/>
    </source>
</evidence>
<dbReference type="AlphaFoldDB" id="A0A1I4BCE0"/>
<sequence>MNVISLLSAGQIEVPCTVDVEHTSDSLHAHVELAFDLELRPGDEVTVQGDSIDVPFGEKALLSRRAIITRAGWLKRVWIRLSSRLELTELYEVSFSSGRKL</sequence>
<name>A0A1I4BCE0_9HYPH</name>
<gene>
    <name evidence="1" type="ORF">SAMN05444581_11446</name>
</gene>
<protein>
    <submittedName>
        <fullName evidence="1">Uncharacterized protein</fullName>
    </submittedName>
</protein>
<dbReference type="RefSeq" id="WP_091684910.1">
    <property type="nucleotide sequence ID" value="NZ_FOSN01000014.1"/>
</dbReference>
<reference evidence="1 2" key="1">
    <citation type="submission" date="2016-10" db="EMBL/GenBank/DDBJ databases">
        <authorList>
            <person name="de Groot N.N."/>
        </authorList>
    </citation>
    <scope>NUCLEOTIDE SEQUENCE [LARGE SCALE GENOMIC DNA]</scope>
    <source>
        <strain evidence="1 2">NE2</strain>
    </source>
</reference>
<accession>A0A1I4BCE0</accession>
<evidence type="ECO:0000313" key="1">
    <source>
        <dbReference type="EMBL" id="SFK66502.1"/>
    </source>
</evidence>
<keyword evidence="2" id="KW-1185">Reference proteome</keyword>